<evidence type="ECO:0000313" key="1">
    <source>
        <dbReference type="EMBL" id="DAA04223.1"/>
    </source>
</evidence>
<protein>
    <submittedName>
        <fullName evidence="1">HDC14796</fullName>
    </submittedName>
</protein>
<name>Q6IJJ8_DROME</name>
<dbReference type="EMBL" id="BK002718">
    <property type="protein sequence ID" value="DAA04223.1"/>
    <property type="molecule type" value="Genomic_DNA"/>
</dbReference>
<reference evidence="1" key="1">
    <citation type="journal article" date="2003" name="Genome Biol.">
        <title>An integrated gene annotation and transcriptional profiling approach towards the full gene content of the Drosophila genome.</title>
        <authorList>
            <person name="Hild M."/>
            <person name="Beckmann B."/>
            <person name="Haas S.A."/>
            <person name="Koch B."/>
            <person name="Solovyev V."/>
            <person name="Busold C."/>
            <person name="Fellenberg K."/>
            <person name="Boutros M."/>
            <person name="Vingron M."/>
            <person name="Sauer F."/>
            <person name="Hoheisel J.D."/>
            <person name="Paro R."/>
        </authorList>
    </citation>
    <scope>NUCLEOTIDE SEQUENCE</scope>
</reference>
<dbReference type="AlphaFoldDB" id="Q6IJJ8"/>
<proteinExistence type="predicted"/>
<sequence>MRLGRGVGIGIGIWESVVLDVRYGIAGVKKLQILGGGLRAYSLYSNKKRRVLTGLSHLIGNTWHNLRAYDLALGFGTRDLALGLG</sequence>
<accession>Q6IJJ8</accession>
<organism evidence="1">
    <name type="scientific">Drosophila melanogaster</name>
    <name type="common">Fruit fly</name>
    <dbReference type="NCBI Taxonomy" id="7227"/>
    <lineage>
        <taxon>Eukaryota</taxon>
        <taxon>Metazoa</taxon>
        <taxon>Ecdysozoa</taxon>
        <taxon>Arthropoda</taxon>
        <taxon>Hexapoda</taxon>
        <taxon>Insecta</taxon>
        <taxon>Pterygota</taxon>
        <taxon>Neoptera</taxon>
        <taxon>Endopterygota</taxon>
        <taxon>Diptera</taxon>
        <taxon>Brachycera</taxon>
        <taxon>Muscomorpha</taxon>
        <taxon>Ephydroidea</taxon>
        <taxon>Drosophilidae</taxon>
        <taxon>Drosophila</taxon>
        <taxon>Sophophora</taxon>
    </lineage>
</organism>
<gene>
    <name evidence="1" type="ORF">HDC14796</name>
</gene>